<dbReference type="SUPFAM" id="SSF47413">
    <property type="entry name" value="lambda repressor-like DNA-binding domains"/>
    <property type="match status" value="1"/>
</dbReference>
<accession>A0A4R6YPM1</accession>
<evidence type="ECO:0000313" key="3">
    <source>
        <dbReference type="EMBL" id="TDR39675.1"/>
    </source>
</evidence>
<protein>
    <submittedName>
        <fullName evidence="3">Helix-turn-helix protein</fullName>
    </submittedName>
</protein>
<dbReference type="CDD" id="cd00093">
    <property type="entry name" value="HTH_XRE"/>
    <property type="match status" value="1"/>
</dbReference>
<evidence type="ECO:0000259" key="2">
    <source>
        <dbReference type="PROSITE" id="PS50943"/>
    </source>
</evidence>
<dbReference type="Gene3D" id="1.10.260.40">
    <property type="entry name" value="lambda repressor-like DNA-binding domains"/>
    <property type="match status" value="1"/>
</dbReference>
<proteinExistence type="predicted"/>
<dbReference type="Pfam" id="PF01381">
    <property type="entry name" value="HTH_3"/>
    <property type="match status" value="1"/>
</dbReference>
<feature type="domain" description="HTH cro/C1-type" evidence="2">
    <location>
        <begin position="86"/>
        <end position="132"/>
    </location>
</feature>
<dbReference type="PROSITE" id="PS50943">
    <property type="entry name" value="HTH_CROC1"/>
    <property type="match status" value="1"/>
</dbReference>
<gene>
    <name evidence="3" type="ORF">DFR29_11563</name>
</gene>
<dbReference type="SMART" id="SM00530">
    <property type="entry name" value="HTH_XRE"/>
    <property type="match status" value="1"/>
</dbReference>
<sequence>MPNIASALKGEITRVARKAVKAELDALRNASAGYRKEIAALKRTVASLQRNQASVEKKNKAKVSETEDAADAEAAGGRIRFSAKGLKTLRAKLGLSAQEFGRLAGASGQSIYNWEQEKNTPRQEQIQRIAALRGMGKKEAKARLETLAQSN</sequence>
<evidence type="ECO:0000256" key="1">
    <source>
        <dbReference type="SAM" id="Coils"/>
    </source>
</evidence>
<comment type="caution">
    <text evidence="3">The sequence shown here is derived from an EMBL/GenBank/DDBJ whole genome shotgun (WGS) entry which is preliminary data.</text>
</comment>
<dbReference type="EMBL" id="SNZH01000015">
    <property type="protein sequence ID" value="TDR39675.1"/>
    <property type="molecule type" value="Genomic_DNA"/>
</dbReference>
<dbReference type="GO" id="GO:0003677">
    <property type="term" value="F:DNA binding"/>
    <property type="evidence" value="ECO:0007669"/>
    <property type="project" value="InterPro"/>
</dbReference>
<dbReference type="AlphaFoldDB" id="A0A4R6YPM1"/>
<feature type="coiled-coil region" evidence="1">
    <location>
        <begin position="17"/>
        <end position="58"/>
    </location>
</feature>
<organism evidence="3 4">
    <name type="scientific">Tahibacter aquaticus</name>
    <dbReference type="NCBI Taxonomy" id="520092"/>
    <lineage>
        <taxon>Bacteria</taxon>
        <taxon>Pseudomonadati</taxon>
        <taxon>Pseudomonadota</taxon>
        <taxon>Gammaproteobacteria</taxon>
        <taxon>Lysobacterales</taxon>
        <taxon>Rhodanobacteraceae</taxon>
        <taxon>Tahibacter</taxon>
    </lineage>
</organism>
<dbReference type="InterPro" id="IPR001387">
    <property type="entry name" value="Cro/C1-type_HTH"/>
</dbReference>
<keyword evidence="4" id="KW-1185">Reference proteome</keyword>
<dbReference type="RefSeq" id="WP_133820674.1">
    <property type="nucleotide sequence ID" value="NZ_SNZH01000015.1"/>
</dbReference>
<keyword evidence="1" id="KW-0175">Coiled coil</keyword>
<evidence type="ECO:0000313" key="4">
    <source>
        <dbReference type="Proteomes" id="UP000295293"/>
    </source>
</evidence>
<name>A0A4R6YPM1_9GAMM</name>
<dbReference type="OrthoDB" id="5957380at2"/>
<dbReference type="Proteomes" id="UP000295293">
    <property type="component" value="Unassembled WGS sequence"/>
</dbReference>
<reference evidence="3 4" key="1">
    <citation type="submission" date="2019-03" db="EMBL/GenBank/DDBJ databases">
        <title>Genomic Encyclopedia of Type Strains, Phase IV (KMG-IV): sequencing the most valuable type-strain genomes for metagenomic binning, comparative biology and taxonomic classification.</title>
        <authorList>
            <person name="Goeker M."/>
        </authorList>
    </citation>
    <scope>NUCLEOTIDE SEQUENCE [LARGE SCALE GENOMIC DNA]</scope>
    <source>
        <strain evidence="3 4">DSM 21667</strain>
    </source>
</reference>
<dbReference type="InterPro" id="IPR010982">
    <property type="entry name" value="Lambda_DNA-bd_dom_sf"/>
</dbReference>